<feature type="domain" description="CAAX prenyl protease 2/Lysostaphin resistance protein A-like" evidence="2">
    <location>
        <begin position="98"/>
        <end position="186"/>
    </location>
</feature>
<feature type="transmembrane region" description="Helical" evidence="1">
    <location>
        <begin position="52"/>
        <end position="76"/>
    </location>
</feature>
<accession>A0ABS7K0P3</accession>
<feature type="transmembrane region" description="Helical" evidence="1">
    <location>
        <begin position="150"/>
        <end position="168"/>
    </location>
</feature>
<keyword evidence="1" id="KW-0812">Transmembrane</keyword>
<dbReference type="InterPro" id="IPR003675">
    <property type="entry name" value="Rce1/LyrA-like_dom"/>
</dbReference>
<evidence type="ECO:0000313" key="4">
    <source>
        <dbReference type="Proteomes" id="UP000769780"/>
    </source>
</evidence>
<sequence>MTDQSKEEIKLSHLIASFAFLGVIALICIFIWQKSNSFEYVLDLFDVSKIVMNLAVGGGLGIALALVAIPLVKVTGTKIPEAKDNEELKKIMMRKHGALIVGILPGIFEEVLFRGFVLPFIQHFTNAIWAIILTTIVFWAIHLPQYKTKFVLNLNVILLSLVTSILFIQTETLWASIFAHMVYNYIVTIATQKKIIKV</sequence>
<dbReference type="EMBL" id="JACWFH010000006">
    <property type="protein sequence ID" value="MBY0095817.1"/>
    <property type="molecule type" value="Genomic_DNA"/>
</dbReference>
<name>A0ABS7K0P3_9BACI</name>
<feature type="transmembrane region" description="Helical" evidence="1">
    <location>
        <begin position="97"/>
        <end position="121"/>
    </location>
</feature>
<protein>
    <submittedName>
        <fullName evidence="3">CPBP family intramembrane metalloprotease</fullName>
    </submittedName>
</protein>
<keyword evidence="1" id="KW-1133">Transmembrane helix</keyword>
<dbReference type="Proteomes" id="UP000769780">
    <property type="component" value="Unassembled WGS sequence"/>
</dbReference>
<keyword evidence="1" id="KW-0472">Membrane</keyword>
<gene>
    <name evidence="3" type="ORF">H0185_03145</name>
</gene>
<dbReference type="GO" id="GO:0008237">
    <property type="term" value="F:metallopeptidase activity"/>
    <property type="evidence" value="ECO:0007669"/>
    <property type="project" value="UniProtKB-KW"/>
</dbReference>
<keyword evidence="3" id="KW-0645">Protease</keyword>
<comment type="caution">
    <text evidence="3">The sequence shown here is derived from an EMBL/GenBank/DDBJ whole genome shotgun (WGS) entry which is preliminary data.</text>
</comment>
<evidence type="ECO:0000313" key="3">
    <source>
        <dbReference type="EMBL" id="MBY0095817.1"/>
    </source>
</evidence>
<feature type="transmembrane region" description="Helical" evidence="1">
    <location>
        <begin position="12"/>
        <end position="32"/>
    </location>
</feature>
<dbReference type="RefSeq" id="WP_221871132.1">
    <property type="nucleotide sequence ID" value="NZ_JACWFH010000006.1"/>
</dbReference>
<evidence type="ECO:0000259" key="2">
    <source>
        <dbReference type="Pfam" id="PF02517"/>
    </source>
</evidence>
<keyword evidence="3" id="KW-0378">Hydrolase</keyword>
<keyword evidence="3" id="KW-0482">Metalloprotease</keyword>
<evidence type="ECO:0000256" key="1">
    <source>
        <dbReference type="SAM" id="Phobius"/>
    </source>
</evidence>
<dbReference type="PANTHER" id="PTHR43592:SF15">
    <property type="entry name" value="CAAX AMINO TERMINAL PROTEASE FAMILY PROTEIN"/>
    <property type="match status" value="1"/>
</dbReference>
<feature type="transmembrane region" description="Helical" evidence="1">
    <location>
        <begin position="127"/>
        <end position="143"/>
    </location>
</feature>
<keyword evidence="4" id="KW-1185">Reference proteome</keyword>
<organism evidence="3 4">
    <name type="scientific">Mesobacillus maritimus</name>
    <dbReference type="NCBI Taxonomy" id="1643336"/>
    <lineage>
        <taxon>Bacteria</taxon>
        <taxon>Bacillati</taxon>
        <taxon>Bacillota</taxon>
        <taxon>Bacilli</taxon>
        <taxon>Bacillales</taxon>
        <taxon>Bacillaceae</taxon>
        <taxon>Mesobacillus</taxon>
    </lineage>
</organism>
<reference evidence="3 4" key="1">
    <citation type="submission" date="2020-07" db="EMBL/GenBank/DDBJ databases">
        <title>Fungal Genomes of the International Space Station.</title>
        <authorList>
            <person name="Seuylemezian A."/>
            <person name="Singh N.K."/>
            <person name="Wood J."/>
            <person name="Venkateswaran K."/>
        </authorList>
    </citation>
    <scope>NUCLEOTIDE SEQUENCE [LARGE SCALE GENOMIC DNA]</scope>
    <source>
        <strain evidence="3 4">PL-B2</strain>
    </source>
</reference>
<dbReference type="Pfam" id="PF02517">
    <property type="entry name" value="Rce1-like"/>
    <property type="match status" value="1"/>
</dbReference>
<feature type="transmembrane region" description="Helical" evidence="1">
    <location>
        <begin position="174"/>
        <end position="191"/>
    </location>
</feature>
<proteinExistence type="predicted"/>
<dbReference type="PANTHER" id="PTHR43592">
    <property type="entry name" value="CAAX AMINO TERMINAL PROTEASE"/>
    <property type="match status" value="1"/>
</dbReference>